<dbReference type="Proteomes" id="UP000093695">
    <property type="component" value="Chromosome"/>
</dbReference>
<keyword evidence="1" id="KW-1133">Transmembrane helix</keyword>
<dbReference type="KEGG" id="aori:SD37_22875"/>
<reference evidence="2 3" key="1">
    <citation type="journal article" date="2015" name="Genome Announc.">
        <title>Draft Genome Sequence of Norvancomycin-Producing Strain Amycolatopsis orientalis CPCC200066.</title>
        <authorList>
            <person name="Lei X."/>
            <person name="Yuan F."/>
            <person name="Shi Y."/>
            <person name="Li X."/>
            <person name="Wang L."/>
            <person name="Hong B."/>
        </authorList>
    </citation>
    <scope>NUCLEOTIDE SEQUENCE [LARGE SCALE GENOMIC DNA]</scope>
    <source>
        <strain evidence="2 3">B-37</strain>
    </source>
</reference>
<evidence type="ECO:0008006" key="4">
    <source>
        <dbReference type="Google" id="ProtNLM"/>
    </source>
</evidence>
<dbReference type="STRING" id="31958.SD37_22875"/>
<evidence type="ECO:0000256" key="1">
    <source>
        <dbReference type="SAM" id="Phobius"/>
    </source>
</evidence>
<sequence>MLLPSAVGRAVDRAIGERDHGPMLLNRRSVRTDRHCATRRLRALSEVSVARLPWMHPHKLRHTFVTLVFGNATALAIDAVPESAGTASAIPGTLQSGLGAPLVGLGGQHTAIPLYLAMTVCSVAALPCGSYLVGAKPKRPQPARDADHLIRQR</sequence>
<keyword evidence="1" id="KW-0472">Membrane</keyword>
<keyword evidence="3" id="KW-1185">Reference proteome</keyword>
<keyword evidence="1" id="KW-0812">Transmembrane</keyword>
<protein>
    <recommendedName>
        <fullName evidence="4">Tyr recombinase domain-containing protein</fullName>
    </recommendedName>
</protein>
<dbReference type="Gene3D" id="1.20.1720.10">
    <property type="entry name" value="Multidrug resistance protein D"/>
    <property type="match status" value="1"/>
</dbReference>
<organism evidence="2 3">
    <name type="scientific">Amycolatopsis orientalis</name>
    <name type="common">Nocardia orientalis</name>
    <dbReference type="NCBI Taxonomy" id="31958"/>
    <lineage>
        <taxon>Bacteria</taxon>
        <taxon>Bacillati</taxon>
        <taxon>Actinomycetota</taxon>
        <taxon>Actinomycetes</taxon>
        <taxon>Pseudonocardiales</taxon>
        <taxon>Pseudonocardiaceae</taxon>
        <taxon>Amycolatopsis</taxon>
    </lineage>
</organism>
<gene>
    <name evidence="2" type="ORF">SD37_22875</name>
</gene>
<dbReference type="AlphaFoldDB" id="A0A193C1C2"/>
<name>A0A193C1C2_AMYOR</name>
<accession>A0A193C1C2</accession>
<feature type="transmembrane region" description="Helical" evidence="1">
    <location>
        <begin position="112"/>
        <end position="134"/>
    </location>
</feature>
<evidence type="ECO:0000313" key="3">
    <source>
        <dbReference type="Proteomes" id="UP000093695"/>
    </source>
</evidence>
<evidence type="ECO:0000313" key="2">
    <source>
        <dbReference type="EMBL" id="ANN18205.1"/>
    </source>
</evidence>
<proteinExistence type="predicted"/>
<dbReference type="EMBL" id="CP016174">
    <property type="protein sequence ID" value="ANN18205.1"/>
    <property type="molecule type" value="Genomic_DNA"/>
</dbReference>